<dbReference type="EMBL" id="KB707041">
    <property type="protein sequence ID" value="EMR64583.1"/>
    <property type="molecule type" value="Genomic_DNA"/>
</dbReference>
<gene>
    <name evidence="1" type="ORF">UCREL1_8451</name>
</gene>
<protein>
    <submittedName>
        <fullName evidence="1">Uncharacterized protein</fullName>
    </submittedName>
</protein>
<accession>M7SJT5</accession>
<dbReference type="Proteomes" id="UP000012174">
    <property type="component" value="Unassembled WGS sequence"/>
</dbReference>
<evidence type="ECO:0000313" key="1">
    <source>
        <dbReference type="EMBL" id="EMR64583.1"/>
    </source>
</evidence>
<dbReference type="HOGENOM" id="CLU_2096865_0_0_1"/>
<name>M7SJT5_EUTLA</name>
<dbReference type="KEGG" id="ela:UCREL1_8451"/>
<sequence>MAPGMPLPGRQVTVNKEPKWQCQFVLPSGKTCDAILKDHDHNIRCHRKVHDPNSRYTEEHTPFAGGPIRCIETVTVDGQVFHCTGTMGCKQTIVSHYYNHHSTAGGKRALFQKYGL</sequence>
<organism evidence="1 2">
    <name type="scientific">Eutypa lata (strain UCR-EL1)</name>
    <name type="common">Grapevine dieback disease fungus</name>
    <name type="synonym">Eutypa armeniacae</name>
    <dbReference type="NCBI Taxonomy" id="1287681"/>
    <lineage>
        <taxon>Eukaryota</taxon>
        <taxon>Fungi</taxon>
        <taxon>Dikarya</taxon>
        <taxon>Ascomycota</taxon>
        <taxon>Pezizomycotina</taxon>
        <taxon>Sordariomycetes</taxon>
        <taxon>Xylariomycetidae</taxon>
        <taxon>Xylariales</taxon>
        <taxon>Diatrypaceae</taxon>
        <taxon>Eutypa</taxon>
    </lineage>
</organism>
<evidence type="ECO:0000313" key="2">
    <source>
        <dbReference type="Proteomes" id="UP000012174"/>
    </source>
</evidence>
<proteinExistence type="predicted"/>
<reference evidence="2" key="1">
    <citation type="journal article" date="2013" name="Genome Announc.">
        <title>Draft genome sequence of the grapevine dieback fungus Eutypa lata UCR-EL1.</title>
        <authorList>
            <person name="Blanco-Ulate B."/>
            <person name="Rolshausen P.E."/>
            <person name="Cantu D."/>
        </authorList>
    </citation>
    <scope>NUCLEOTIDE SEQUENCE [LARGE SCALE GENOMIC DNA]</scope>
    <source>
        <strain evidence="2">UCR-EL1</strain>
    </source>
</reference>
<keyword evidence="2" id="KW-1185">Reference proteome</keyword>
<dbReference type="AlphaFoldDB" id="M7SJT5"/>
<dbReference type="OrthoDB" id="4615087at2759"/>